<dbReference type="OrthoDB" id="9789603at2"/>
<dbReference type="AlphaFoldDB" id="K9WL97"/>
<evidence type="ECO:0000259" key="1">
    <source>
        <dbReference type="PROSITE" id="PS51186"/>
    </source>
</evidence>
<reference evidence="2 3" key="1">
    <citation type="submission" date="2012-06" db="EMBL/GenBank/DDBJ databases">
        <title>Finished chromosome of genome of Microcoleus sp. PCC 7113.</title>
        <authorList>
            <consortium name="US DOE Joint Genome Institute"/>
            <person name="Gugger M."/>
            <person name="Coursin T."/>
            <person name="Rippka R."/>
            <person name="Tandeau De Marsac N."/>
            <person name="Huntemann M."/>
            <person name="Wei C.-L."/>
            <person name="Han J."/>
            <person name="Detter J.C."/>
            <person name="Han C."/>
            <person name="Tapia R."/>
            <person name="Chen A."/>
            <person name="Kyrpides N."/>
            <person name="Mavromatis K."/>
            <person name="Markowitz V."/>
            <person name="Szeto E."/>
            <person name="Ivanova N."/>
            <person name="Pagani I."/>
            <person name="Pati A."/>
            <person name="Goodwin L."/>
            <person name="Nordberg H.P."/>
            <person name="Cantor M.N."/>
            <person name="Hua S.X."/>
            <person name="Woyke T."/>
            <person name="Kerfeld C.A."/>
        </authorList>
    </citation>
    <scope>NUCLEOTIDE SEQUENCE [LARGE SCALE GENOMIC DNA]</scope>
    <source>
        <strain evidence="2 3">PCC 7113</strain>
    </source>
</reference>
<dbReference type="KEGG" id="mic:Mic7113_5319"/>
<dbReference type="CDD" id="cd04301">
    <property type="entry name" value="NAT_SF"/>
    <property type="match status" value="1"/>
</dbReference>
<evidence type="ECO:0000313" key="3">
    <source>
        <dbReference type="Proteomes" id="UP000010471"/>
    </source>
</evidence>
<dbReference type="EMBL" id="CP003630">
    <property type="protein sequence ID" value="AFZ20968.1"/>
    <property type="molecule type" value="Genomic_DNA"/>
</dbReference>
<keyword evidence="2" id="KW-0808">Transferase</keyword>
<feature type="domain" description="N-acetyltransferase" evidence="1">
    <location>
        <begin position="1"/>
        <end position="123"/>
    </location>
</feature>
<dbReference type="PROSITE" id="PS51186">
    <property type="entry name" value="GNAT"/>
    <property type="match status" value="1"/>
</dbReference>
<organism evidence="2 3">
    <name type="scientific">Allocoleopsis franciscana PCC 7113</name>
    <dbReference type="NCBI Taxonomy" id="1173027"/>
    <lineage>
        <taxon>Bacteria</taxon>
        <taxon>Bacillati</taxon>
        <taxon>Cyanobacteriota</taxon>
        <taxon>Cyanophyceae</taxon>
        <taxon>Coleofasciculales</taxon>
        <taxon>Coleofasciculaceae</taxon>
        <taxon>Allocoleopsis</taxon>
        <taxon>Allocoleopsis franciscana</taxon>
    </lineage>
</organism>
<dbReference type="GO" id="GO:0016747">
    <property type="term" value="F:acyltransferase activity, transferring groups other than amino-acyl groups"/>
    <property type="evidence" value="ECO:0007669"/>
    <property type="project" value="InterPro"/>
</dbReference>
<dbReference type="Gene3D" id="3.40.630.30">
    <property type="match status" value="1"/>
</dbReference>
<keyword evidence="3" id="KW-1185">Reference proteome</keyword>
<sequence length="123" mass="14030">MKVSIEAFEPTNGIPGEVRYEFSLGDILIGIALISTTSEFYFLHFITVMPDDRGKGYGSLMLQTICDKFNDKPIHLELDASSPLGLDKLRAWYEKYGFIYLGGENMVREASPLCRHFQTLWSR</sequence>
<dbReference type="InterPro" id="IPR016181">
    <property type="entry name" value="Acyl_CoA_acyltransferase"/>
</dbReference>
<dbReference type="Pfam" id="PF13508">
    <property type="entry name" value="Acetyltransf_7"/>
    <property type="match status" value="1"/>
</dbReference>
<dbReference type="RefSeq" id="WP_015185101.1">
    <property type="nucleotide sequence ID" value="NC_019738.1"/>
</dbReference>
<dbReference type="InterPro" id="IPR000182">
    <property type="entry name" value="GNAT_dom"/>
</dbReference>
<name>K9WL97_9CYAN</name>
<accession>K9WL97</accession>
<gene>
    <name evidence="2" type="ORF">Mic7113_5319</name>
</gene>
<dbReference type="Proteomes" id="UP000010471">
    <property type="component" value="Chromosome"/>
</dbReference>
<proteinExistence type="predicted"/>
<evidence type="ECO:0000313" key="2">
    <source>
        <dbReference type="EMBL" id="AFZ20968.1"/>
    </source>
</evidence>
<dbReference type="SUPFAM" id="SSF55729">
    <property type="entry name" value="Acyl-CoA N-acyltransferases (Nat)"/>
    <property type="match status" value="1"/>
</dbReference>
<protein>
    <submittedName>
        <fullName evidence="2">Acetyltransferase</fullName>
    </submittedName>
</protein>
<dbReference type="eggNOG" id="COG0456">
    <property type="taxonomic scope" value="Bacteria"/>
</dbReference>
<dbReference type="HOGENOM" id="CLU_2012671_0_0_3"/>